<dbReference type="PANTHER" id="PTHR43327">
    <property type="entry name" value="STOMATIN-LIKE PROTEIN 2, MITOCHONDRIAL"/>
    <property type="match status" value="1"/>
</dbReference>
<dbReference type="Gene3D" id="3.30.479.30">
    <property type="entry name" value="Band 7 domain"/>
    <property type="match status" value="1"/>
</dbReference>
<name>A0AAW2YU05_9EUKA</name>
<protein>
    <recommendedName>
        <fullName evidence="1">Band 7 domain-containing protein</fullName>
    </recommendedName>
</protein>
<dbReference type="EMBL" id="JAOPGA020000668">
    <property type="protein sequence ID" value="KAL0480579.1"/>
    <property type="molecule type" value="Genomic_DNA"/>
</dbReference>
<proteinExistence type="predicted"/>
<keyword evidence="3" id="KW-1185">Reference proteome</keyword>
<feature type="domain" description="Band 7" evidence="1">
    <location>
        <begin position="1"/>
        <end position="156"/>
    </location>
</feature>
<comment type="caution">
    <text evidence="2">The sequence shown here is derived from an EMBL/GenBank/DDBJ whole genome shotgun (WGS) entry which is preliminary data.</text>
</comment>
<dbReference type="Proteomes" id="UP001431209">
    <property type="component" value="Unassembled WGS sequence"/>
</dbReference>
<evidence type="ECO:0000313" key="3">
    <source>
        <dbReference type="Proteomes" id="UP001431209"/>
    </source>
</evidence>
<gene>
    <name evidence="2" type="ORF">AKO1_006822</name>
</gene>
<sequence length="282" mass="31335">MFAIIKQANVGILETFGKFTRVLAPGIHIKIPMIQQVVQVGTNIKTQPLHFSVKTKDNVFADMHLTVSYKINDPKKAHYELENPTLQISSTIENVVRSAAPNLTLDDLYNNQDHIKNNVTSQLSNKMSSYGYEIEDVMVTGVEPAEGVRIAMNEINASIRRREAATNDAEAEKIRIIKHAEADRERKKLNGEGIALQRSAIIGGIDASIRQMSDNLRISPREAMIASITTQHMDAIQQISQSNNTKVIFTNHSPTAGGDAMAQLRQSIMEATESEEKVKELK</sequence>
<dbReference type="InterPro" id="IPR036013">
    <property type="entry name" value="Band_7/SPFH_dom_sf"/>
</dbReference>
<evidence type="ECO:0000313" key="2">
    <source>
        <dbReference type="EMBL" id="KAL0480579.1"/>
    </source>
</evidence>
<dbReference type="PANTHER" id="PTHR43327:SF10">
    <property type="entry name" value="STOMATIN-LIKE PROTEIN 2, MITOCHONDRIAL"/>
    <property type="match status" value="1"/>
</dbReference>
<reference evidence="2 3" key="1">
    <citation type="submission" date="2024-03" db="EMBL/GenBank/DDBJ databases">
        <title>The Acrasis kona genome and developmental transcriptomes reveal deep origins of eukaryotic multicellular pathways.</title>
        <authorList>
            <person name="Sheikh S."/>
            <person name="Fu C.-J."/>
            <person name="Brown M.W."/>
            <person name="Baldauf S.L."/>
        </authorList>
    </citation>
    <scope>NUCLEOTIDE SEQUENCE [LARGE SCALE GENOMIC DNA]</scope>
    <source>
        <strain evidence="2 3">ATCC MYA-3509</strain>
    </source>
</reference>
<dbReference type="SMART" id="SM00244">
    <property type="entry name" value="PHB"/>
    <property type="match status" value="1"/>
</dbReference>
<organism evidence="2 3">
    <name type="scientific">Acrasis kona</name>
    <dbReference type="NCBI Taxonomy" id="1008807"/>
    <lineage>
        <taxon>Eukaryota</taxon>
        <taxon>Discoba</taxon>
        <taxon>Heterolobosea</taxon>
        <taxon>Tetramitia</taxon>
        <taxon>Eutetramitia</taxon>
        <taxon>Acrasidae</taxon>
        <taxon>Acrasis</taxon>
    </lineage>
</organism>
<accession>A0AAW2YU05</accession>
<dbReference type="SUPFAM" id="SSF117892">
    <property type="entry name" value="Band 7/SPFH domain"/>
    <property type="match status" value="1"/>
</dbReference>
<dbReference type="InterPro" id="IPR050710">
    <property type="entry name" value="Band7/mec-2_domain"/>
</dbReference>
<dbReference type="InterPro" id="IPR001107">
    <property type="entry name" value="Band_7"/>
</dbReference>
<evidence type="ECO:0000259" key="1">
    <source>
        <dbReference type="SMART" id="SM00244"/>
    </source>
</evidence>
<dbReference type="Pfam" id="PF01145">
    <property type="entry name" value="Band_7"/>
    <property type="match status" value="1"/>
</dbReference>
<dbReference type="AlphaFoldDB" id="A0AAW2YU05"/>